<dbReference type="Pfam" id="PF20958">
    <property type="entry name" value="GxGYxYP_N_3rd"/>
    <property type="match status" value="1"/>
</dbReference>
<evidence type="ECO:0000313" key="5">
    <source>
        <dbReference type="Proteomes" id="UP000188273"/>
    </source>
</evidence>
<dbReference type="SUPFAM" id="SSF49899">
    <property type="entry name" value="Concanavalin A-like lectins/glucanases"/>
    <property type="match status" value="1"/>
</dbReference>
<name>A0A1Q2HSQ9_9BACT</name>
<dbReference type="STRING" id="1940790.L21SP3_02125"/>
<sequence>MALKKQAVTALLLLYYFCGIAVGGEEWVGGDTAANLILNGSAENDFYGWNYSYGVSIVNDGTEGAHCFELKRDFSDRYQDLRSDEINVTGCGEIMIRFAVMAMDGASSDGQVDVRFSSHNEFLGQEQFAIDAGITEWTYVSHIVSVEEGADVMDVRFLIDESTEGTFLIDDISVYRAPMDFGISSPEHLYVIDFHSKYLNDAKRIALTSLQGILAQNKPELYFIDGGGRYQMYLDDLKNRYGITATRNDYLSFYLDKYKDELAGYVLYDFDDVDSFSAAMSLAGVLRAVPLDISLESDVNRRWPELQMLVDCRGKTEQWVYQNYWHRLNHNAITIQDTDQSSRKFFLRDLGAASKAISWWNSDYSATQQVFESMNPNSSVWGWDNPAAPGELSAVDFHSQNSLFQVPADWMLNLSTFAGMASYEPEIELKHPASDKEYEKKTDVHHVAFMMSDMDNINVVFHPLSHWFDPQYFGQFPMGWGMQASMVEVGPSVMDWWYRKAGDNNSFSAYSGQGYMYPSKFPELDSYSTVLNSYMKKGDLESMVILDNYSDGWDKPLTFSGYKDFAGKYTRFDNLKGLFYVDVQGDYARYDGKILWFDGKPMVATRYTLWDSQQYEGVSRTGEQLANSINQLAADSTSEDGYSFVIVHAWSYGLEQVHNAIQNLDENVRVVTPDEMIDQLYFNTDTAYWPFELDTENRFADNHSYEKFGEPEFVAEDNAKRGISGISFDGDDDCIDFGNQAGSSEWLTAAFWMKSRRLQLQVPVDKLPNDNSGTGWNVKLRETGEVWFRVGSESNNQTIIAPNGYSPGEWVHVACTLNENVGRLYINGELAAERTDIVHSPANTSVPIRIGKPAEAAVEEAFFGILDDVVIYGRPLSHEEIRSLMNEGPCSPYLKGDLNKDCRVNKTDLLQFGKSWLENGEGISADIDQNQSVDLRDFPYLSDGWEK</sequence>
<accession>A0A1Q2HSQ9</accession>
<evidence type="ECO:0000313" key="4">
    <source>
        <dbReference type="EMBL" id="AQQ10296.1"/>
    </source>
</evidence>
<dbReference type="EMBL" id="CP019633">
    <property type="protein sequence ID" value="AQQ10296.1"/>
    <property type="molecule type" value="Genomic_DNA"/>
</dbReference>
<dbReference type="RefSeq" id="WP_077541376.1">
    <property type="nucleotide sequence ID" value="NZ_CP019633.1"/>
</dbReference>
<proteinExistence type="predicted"/>
<dbReference type="Pfam" id="PF13385">
    <property type="entry name" value="Laminin_G_3"/>
    <property type="match status" value="1"/>
</dbReference>
<dbReference type="InterPro" id="IPR006558">
    <property type="entry name" value="LamG-like"/>
</dbReference>
<keyword evidence="2" id="KW-1015">Disulfide bond</keyword>
<dbReference type="InterPro" id="IPR048310">
    <property type="entry name" value="GxGYxYP_N_2nd"/>
</dbReference>
<reference evidence="5" key="1">
    <citation type="submission" date="2017-02" db="EMBL/GenBank/DDBJ databases">
        <title>Comparative genomics and description of representatives of a novel lineage of planctomycetes thriving in anoxic sediments.</title>
        <authorList>
            <person name="Spring S."/>
            <person name="Bunk B."/>
            <person name="Sproer C."/>
            <person name="Klenk H.-P."/>
        </authorList>
    </citation>
    <scope>NUCLEOTIDE SEQUENCE [LARGE SCALE GENOMIC DNA]</scope>
    <source>
        <strain evidence="5">L21-RPul-D3</strain>
    </source>
</reference>
<dbReference type="Gene3D" id="2.60.120.260">
    <property type="entry name" value="Galactose-binding domain-like"/>
    <property type="match status" value="1"/>
</dbReference>
<dbReference type="Pfam" id="PF14323">
    <property type="entry name" value="GxGYxYP_C"/>
    <property type="match status" value="1"/>
</dbReference>
<dbReference type="SMART" id="SM00560">
    <property type="entry name" value="LamGL"/>
    <property type="match status" value="1"/>
</dbReference>
<dbReference type="InterPro" id="IPR038410">
    <property type="entry name" value="GxGYxYP_C_sf"/>
</dbReference>
<dbReference type="Pfam" id="PF16216">
    <property type="entry name" value="GxGYxYP_N"/>
    <property type="match status" value="1"/>
</dbReference>
<keyword evidence="5" id="KW-1185">Reference proteome</keyword>
<dbReference type="InterPro" id="IPR013320">
    <property type="entry name" value="ConA-like_dom_sf"/>
</dbReference>
<dbReference type="GO" id="GO:0000272">
    <property type="term" value="P:polysaccharide catabolic process"/>
    <property type="evidence" value="ECO:0007669"/>
    <property type="project" value="InterPro"/>
</dbReference>
<evidence type="ECO:0000259" key="3">
    <source>
        <dbReference type="SMART" id="SM00560"/>
    </source>
</evidence>
<feature type="domain" description="LamG-like jellyroll fold" evidence="3">
    <location>
        <begin position="745"/>
        <end position="879"/>
    </location>
</feature>
<dbReference type="InterPro" id="IPR025832">
    <property type="entry name" value="GxGYxYP_C"/>
</dbReference>
<dbReference type="PANTHER" id="PTHR37321">
    <property type="entry name" value="EXPORTED PROTEIN-RELATED"/>
    <property type="match status" value="1"/>
</dbReference>
<dbReference type="Gene3D" id="3.20.20.490">
    <property type="entry name" value="GxGYxYP glycoside hydrolase, C-terminal domain"/>
    <property type="match status" value="1"/>
</dbReference>
<dbReference type="SUPFAM" id="SSF63446">
    <property type="entry name" value="Type I dockerin domain"/>
    <property type="match status" value="1"/>
</dbReference>
<dbReference type="OrthoDB" id="3799094at2"/>
<dbReference type="KEGG" id="pbu:L21SP3_02125"/>
<evidence type="ECO:0000256" key="2">
    <source>
        <dbReference type="ARBA" id="ARBA00023157"/>
    </source>
</evidence>
<keyword evidence="1" id="KW-0732">Signal</keyword>
<dbReference type="PANTHER" id="PTHR37321:SF1">
    <property type="entry name" value="EXPORTED PROTEIN"/>
    <property type="match status" value="1"/>
</dbReference>
<dbReference type="Gene3D" id="2.60.120.200">
    <property type="match status" value="1"/>
</dbReference>
<dbReference type="InterPro" id="IPR048309">
    <property type="entry name" value="GxGYxYP_N_3rd"/>
</dbReference>
<protein>
    <recommendedName>
        <fullName evidence="3">LamG-like jellyroll fold domain-containing protein</fullName>
    </recommendedName>
</protein>
<dbReference type="InterPro" id="IPR032626">
    <property type="entry name" value="GxGYxYP_N_1st"/>
</dbReference>
<dbReference type="InterPro" id="IPR036439">
    <property type="entry name" value="Dockerin_dom_sf"/>
</dbReference>
<gene>
    <name evidence="4" type="ORF">L21SP3_02125</name>
</gene>
<dbReference type="AlphaFoldDB" id="A0A1Q2HSQ9"/>
<evidence type="ECO:0000256" key="1">
    <source>
        <dbReference type="ARBA" id="ARBA00022729"/>
    </source>
</evidence>
<dbReference type="Proteomes" id="UP000188273">
    <property type="component" value="Chromosome"/>
</dbReference>
<organism evidence="4 5">
    <name type="scientific">Sedimentisphaera cyanobacteriorum</name>
    <dbReference type="NCBI Taxonomy" id="1940790"/>
    <lineage>
        <taxon>Bacteria</taxon>
        <taxon>Pseudomonadati</taxon>
        <taxon>Planctomycetota</taxon>
        <taxon>Phycisphaerae</taxon>
        <taxon>Sedimentisphaerales</taxon>
        <taxon>Sedimentisphaeraceae</taxon>
        <taxon>Sedimentisphaera</taxon>
    </lineage>
</organism>
<dbReference type="Pfam" id="PF20957">
    <property type="entry name" value="GxGYxYP_N_2nd"/>
    <property type="match status" value="1"/>
</dbReference>